<evidence type="ECO:0000313" key="2">
    <source>
        <dbReference type="Proteomes" id="UP000005380"/>
    </source>
</evidence>
<dbReference type="Gene3D" id="1.20.120.330">
    <property type="entry name" value="Nucleotidyltransferases domain 2"/>
    <property type="match status" value="1"/>
</dbReference>
<dbReference type="eggNOG" id="ENOG5032Z4K">
    <property type="taxonomic scope" value="Bacteria"/>
</dbReference>
<dbReference type="EMBL" id="CP007030">
    <property type="protein sequence ID" value="AHF01106.1"/>
    <property type="molecule type" value="Genomic_DNA"/>
</dbReference>
<dbReference type="OrthoDB" id="13547at2"/>
<accession>W0DW46</accession>
<proteinExistence type="predicted"/>
<dbReference type="HOGENOM" id="CLU_132694_1_0_6"/>
<organism evidence="1 2">
    <name type="scientific">Thiomicrospira aerophila AL3</name>
    <dbReference type="NCBI Taxonomy" id="717772"/>
    <lineage>
        <taxon>Bacteria</taxon>
        <taxon>Pseudomonadati</taxon>
        <taxon>Pseudomonadota</taxon>
        <taxon>Gammaproteobacteria</taxon>
        <taxon>Thiotrichales</taxon>
        <taxon>Piscirickettsiaceae</taxon>
        <taxon>Thiomicrospira</taxon>
    </lineage>
</organism>
<dbReference type="STRING" id="717772.THIAE_04225"/>
<name>W0DW46_9GAMM</name>
<dbReference type="Proteomes" id="UP000005380">
    <property type="component" value="Chromosome"/>
</dbReference>
<dbReference type="SUPFAM" id="SSF81593">
    <property type="entry name" value="Nucleotidyltransferase substrate binding subunit/domain"/>
    <property type="match status" value="1"/>
</dbReference>
<dbReference type="InParanoid" id="W0DW46"/>
<protein>
    <recommendedName>
        <fullName evidence="3">Nucleotidyltransferase</fullName>
    </recommendedName>
</protein>
<dbReference type="RefSeq" id="WP_006459110.1">
    <property type="nucleotide sequence ID" value="NZ_CP007030.1"/>
</dbReference>
<keyword evidence="2" id="KW-1185">Reference proteome</keyword>
<evidence type="ECO:0000313" key="1">
    <source>
        <dbReference type="EMBL" id="AHF01106.1"/>
    </source>
</evidence>
<gene>
    <name evidence="1" type="ORF">THIAE_04225</name>
</gene>
<dbReference type="KEGG" id="tao:THIAE_04225"/>
<dbReference type="AlphaFoldDB" id="W0DW46"/>
<evidence type="ECO:0008006" key="3">
    <source>
        <dbReference type="Google" id="ProtNLM"/>
    </source>
</evidence>
<reference evidence="1 2" key="1">
    <citation type="submission" date="2013-12" db="EMBL/GenBank/DDBJ databases">
        <authorList>
            <consortium name="DOE Joint Genome Institute"/>
            <person name="Kappler U."/>
            <person name="Huntemann M."/>
            <person name="Han J."/>
            <person name="Chen A."/>
            <person name="Kyrpides N."/>
            <person name="Mavromatis K."/>
            <person name="Markowitz V."/>
            <person name="Palaniappan K."/>
            <person name="Ivanova N."/>
            <person name="Schaumberg A."/>
            <person name="Pati A."/>
            <person name="Liolios K."/>
            <person name="Nordberg H.P."/>
            <person name="Cantor M.N."/>
            <person name="Hua S.X."/>
            <person name="Woyke T."/>
        </authorList>
    </citation>
    <scope>NUCLEOTIDE SEQUENCE [LARGE SCALE GENOMIC DNA]</scope>
    <source>
        <strain evidence="2">AL2</strain>
    </source>
</reference>
<sequence length="160" mass="18428">MLTADAERLSFLLRVVKKEIHHLDYALNQAFKGGLTLEQIVALDQEPDLALKLEAFTSRFSRLQDTLGDKLLPALLQALEEPKAPLLTNLNKAETYGWLESTEDWISLRQLRNQMVHEYIEDAQTFFDAVMTAKQETNTLKQFALNLEHQTEKRLNQKTT</sequence>